<keyword evidence="1" id="KW-0175">Coiled coil</keyword>
<protein>
    <recommendedName>
        <fullName evidence="5">Monopolin complex subunit Csm1/Pcs1 C-terminal domain-containing protein</fullName>
    </recommendedName>
</protein>
<dbReference type="GO" id="GO:0072686">
    <property type="term" value="C:mitotic spindle"/>
    <property type="evidence" value="ECO:0007669"/>
    <property type="project" value="TreeGrafter"/>
</dbReference>
<comment type="caution">
    <text evidence="3">The sequence shown here is derived from an EMBL/GenBank/DDBJ whole genome shotgun (WGS) entry which is preliminary data.</text>
</comment>
<feature type="region of interest" description="Disordered" evidence="2">
    <location>
        <begin position="1"/>
        <end position="120"/>
    </location>
</feature>
<feature type="compositionally biased region" description="Basic residues" evidence="2">
    <location>
        <begin position="17"/>
        <end position="30"/>
    </location>
</feature>
<sequence>MSSEDEMNNWEKPPAATKHRAQPRKPSSKRAHLDPDNNDDGAAKPGAKSKPRSNAAGVSQNGQESAPTTKPSVPSDAMEVDRAESQVNGQAATAATSIPPSSSEVKSRKELDRWKQKAKDLEAQRDALSKQLEDLFQIRKTEPEQTLEQLQVQYDERAKTQDALVKELTSQLARIEPLSRTGQAVALHFLTREAADEEKRAVEQDISRLQEVIKAKDSVIDEKTKRIAELEQSVQDATRERDAEIERSKELLARAAPKGTPNSRPHSKRPFGMDDPKMTEVIKFYEDMSNLLVAGVKFEHAPDSEEPDVIFHCVYTYYEMTRRADDIEGERIGEKSINFTMRIFNGFGGPNGEPASEDDFIHRRVKYAPLNLDREPDTFVKSLEYMGDTFTFPCAQQGLFLNSLREKIRDGAKDASESGSDIEGMDVGDRDSQS</sequence>
<dbReference type="Proteomes" id="UP000683000">
    <property type="component" value="Unassembled WGS sequence"/>
</dbReference>
<evidence type="ECO:0000256" key="2">
    <source>
        <dbReference type="SAM" id="MobiDB-lite"/>
    </source>
</evidence>
<feature type="region of interest" description="Disordered" evidence="2">
    <location>
        <begin position="411"/>
        <end position="434"/>
    </location>
</feature>
<dbReference type="InterPro" id="IPR040349">
    <property type="entry name" value="Csm1/Pcs1"/>
</dbReference>
<gene>
    <name evidence="3" type="ORF">JVT61DRAFT_2224</name>
</gene>
<dbReference type="GO" id="GO:0034506">
    <property type="term" value="C:chromosome, centromeric core domain"/>
    <property type="evidence" value="ECO:0007669"/>
    <property type="project" value="TreeGrafter"/>
</dbReference>
<keyword evidence="4" id="KW-1185">Reference proteome</keyword>
<dbReference type="CDD" id="cd23787">
    <property type="entry name" value="RWD_CSM1"/>
    <property type="match status" value="1"/>
</dbReference>
<evidence type="ECO:0000313" key="4">
    <source>
        <dbReference type="Proteomes" id="UP000683000"/>
    </source>
</evidence>
<feature type="compositionally biased region" description="Polar residues" evidence="2">
    <location>
        <begin position="56"/>
        <end position="72"/>
    </location>
</feature>
<name>A0A8I3AAG0_9AGAM</name>
<evidence type="ECO:0000313" key="3">
    <source>
        <dbReference type="EMBL" id="KAG6376248.1"/>
    </source>
</evidence>
<evidence type="ECO:0008006" key="5">
    <source>
        <dbReference type="Google" id="ProtNLM"/>
    </source>
</evidence>
<dbReference type="EMBL" id="JAGFBS010000012">
    <property type="protein sequence ID" value="KAG6376248.1"/>
    <property type="molecule type" value="Genomic_DNA"/>
</dbReference>
<proteinExistence type="predicted"/>
<reference evidence="3" key="1">
    <citation type="submission" date="2021-03" db="EMBL/GenBank/DDBJ databases">
        <title>Evolutionary innovations through gain and loss of genes in the ectomycorrhizal Boletales.</title>
        <authorList>
            <person name="Wu G."/>
            <person name="Miyauchi S."/>
            <person name="Morin E."/>
            <person name="Yang Z.-L."/>
            <person name="Xu J."/>
            <person name="Martin F.M."/>
        </authorList>
    </citation>
    <scope>NUCLEOTIDE SEQUENCE</scope>
    <source>
        <strain evidence="3">BR01</strain>
    </source>
</reference>
<dbReference type="PANTHER" id="PTHR28006:SF1">
    <property type="entry name" value="MONOPOLIN COMPLEX SUBUNIT CSM1"/>
    <property type="match status" value="1"/>
</dbReference>
<feature type="coiled-coil region" evidence="1">
    <location>
        <begin position="192"/>
        <end position="254"/>
    </location>
</feature>
<dbReference type="GO" id="GO:1990644">
    <property type="term" value="F:microtubule site clamp"/>
    <property type="evidence" value="ECO:0007669"/>
    <property type="project" value="TreeGrafter"/>
</dbReference>
<dbReference type="OrthoDB" id="3216420at2759"/>
<feature type="compositionally biased region" description="Low complexity" evidence="2">
    <location>
        <begin position="91"/>
        <end position="103"/>
    </location>
</feature>
<dbReference type="AlphaFoldDB" id="A0A8I3AAG0"/>
<dbReference type="GO" id="GO:0033551">
    <property type="term" value="C:monopolin complex"/>
    <property type="evidence" value="ECO:0007669"/>
    <property type="project" value="InterPro"/>
</dbReference>
<dbReference type="GO" id="GO:0051315">
    <property type="term" value="P:attachment of mitotic spindle microtubules to kinetochore"/>
    <property type="evidence" value="ECO:0007669"/>
    <property type="project" value="TreeGrafter"/>
</dbReference>
<dbReference type="PANTHER" id="PTHR28006">
    <property type="entry name" value="MONOPOLIN COMPLEX SUBUNIT CSM1"/>
    <property type="match status" value="1"/>
</dbReference>
<feature type="compositionally biased region" description="Basic and acidic residues" evidence="2">
    <location>
        <begin position="105"/>
        <end position="120"/>
    </location>
</feature>
<organism evidence="3 4">
    <name type="scientific">Boletus reticuloceps</name>
    <dbReference type="NCBI Taxonomy" id="495285"/>
    <lineage>
        <taxon>Eukaryota</taxon>
        <taxon>Fungi</taxon>
        <taxon>Dikarya</taxon>
        <taxon>Basidiomycota</taxon>
        <taxon>Agaricomycotina</taxon>
        <taxon>Agaricomycetes</taxon>
        <taxon>Agaricomycetidae</taxon>
        <taxon>Boletales</taxon>
        <taxon>Boletineae</taxon>
        <taxon>Boletaceae</taxon>
        <taxon>Boletoideae</taxon>
        <taxon>Boletus</taxon>
    </lineage>
</organism>
<dbReference type="GO" id="GO:0005730">
    <property type="term" value="C:nucleolus"/>
    <property type="evidence" value="ECO:0007669"/>
    <property type="project" value="TreeGrafter"/>
</dbReference>
<evidence type="ECO:0000256" key="1">
    <source>
        <dbReference type="SAM" id="Coils"/>
    </source>
</evidence>
<accession>A0A8I3AAG0</accession>
<dbReference type="GO" id="GO:0045144">
    <property type="term" value="P:meiotic sister chromatid segregation"/>
    <property type="evidence" value="ECO:0007669"/>
    <property type="project" value="TreeGrafter"/>
</dbReference>